<name>A0ABD3K0N3_EUCGL</name>
<evidence type="ECO:0000313" key="2">
    <source>
        <dbReference type="EMBL" id="KAL3733243.1"/>
    </source>
</evidence>
<keyword evidence="3" id="KW-1185">Reference proteome</keyword>
<gene>
    <name evidence="2" type="ORF">ACJRO7_022725</name>
</gene>
<comment type="caution">
    <text evidence="2">The sequence shown here is derived from an EMBL/GenBank/DDBJ whole genome shotgun (WGS) entry which is preliminary data.</text>
</comment>
<protein>
    <submittedName>
        <fullName evidence="2">Uncharacterized protein</fullName>
    </submittedName>
</protein>
<dbReference type="PANTHER" id="PTHR34950:SF8">
    <property type="entry name" value="TPX2 C-TERMINAL DOMAIN-CONTAINING PROTEIN"/>
    <property type="match status" value="1"/>
</dbReference>
<feature type="compositionally biased region" description="Basic and acidic residues" evidence="1">
    <location>
        <begin position="29"/>
        <end position="45"/>
    </location>
</feature>
<evidence type="ECO:0000256" key="1">
    <source>
        <dbReference type="SAM" id="MobiDB-lite"/>
    </source>
</evidence>
<proteinExistence type="predicted"/>
<dbReference type="Proteomes" id="UP001634007">
    <property type="component" value="Unassembled WGS sequence"/>
</dbReference>
<dbReference type="PANTHER" id="PTHR34950">
    <property type="entry name" value="OS04G0457400 PROTEIN"/>
    <property type="match status" value="1"/>
</dbReference>
<evidence type="ECO:0000313" key="3">
    <source>
        <dbReference type="Proteomes" id="UP001634007"/>
    </source>
</evidence>
<dbReference type="EMBL" id="JBJKBG010000006">
    <property type="protein sequence ID" value="KAL3733243.1"/>
    <property type="molecule type" value="Genomic_DNA"/>
</dbReference>
<accession>A0ABD3K0N3</accession>
<reference evidence="2 3" key="1">
    <citation type="submission" date="2024-11" db="EMBL/GenBank/DDBJ databases">
        <title>Chromosome-level genome assembly of Eucalyptus globulus Labill. provides insights into its genome evolution.</title>
        <authorList>
            <person name="Li X."/>
        </authorList>
    </citation>
    <scope>NUCLEOTIDE SEQUENCE [LARGE SCALE GENOMIC DNA]</scope>
    <source>
        <strain evidence="2">CL2024</strain>
        <tissue evidence="2">Fresh tender leaves</tissue>
    </source>
</reference>
<feature type="region of interest" description="Disordered" evidence="1">
    <location>
        <begin position="29"/>
        <end position="51"/>
    </location>
</feature>
<sequence>MASAGVYQPGVSLAEVYMMRKLYKEKMKKEKMAEDAGDREKKERTASGGGRGCFSLSRVFGKALVHPSSAEGPHVAPSK</sequence>
<organism evidence="2 3">
    <name type="scientific">Eucalyptus globulus</name>
    <name type="common">Tasmanian blue gum</name>
    <dbReference type="NCBI Taxonomy" id="34317"/>
    <lineage>
        <taxon>Eukaryota</taxon>
        <taxon>Viridiplantae</taxon>
        <taxon>Streptophyta</taxon>
        <taxon>Embryophyta</taxon>
        <taxon>Tracheophyta</taxon>
        <taxon>Spermatophyta</taxon>
        <taxon>Magnoliopsida</taxon>
        <taxon>eudicotyledons</taxon>
        <taxon>Gunneridae</taxon>
        <taxon>Pentapetalae</taxon>
        <taxon>rosids</taxon>
        <taxon>malvids</taxon>
        <taxon>Myrtales</taxon>
        <taxon>Myrtaceae</taxon>
        <taxon>Myrtoideae</taxon>
        <taxon>Eucalypteae</taxon>
        <taxon>Eucalyptus</taxon>
    </lineage>
</organism>
<dbReference type="AlphaFoldDB" id="A0ABD3K0N3"/>